<dbReference type="PANTHER" id="PTHR32246">
    <property type="entry name" value="INGRESSION PROTEIN FIC1"/>
    <property type="match status" value="1"/>
</dbReference>
<feature type="domain" description="C2" evidence="1">
    <location>
        <begin position="1"/>
        <end position="111"/>
    </location>
</feature>
<sequence length="200" mass="21833">MTQSLKITVHKAEHLDDVEHMGKNDPYAQFSFNVKDNNEFKKHKTSVKKNAGKNPEWNETLSLENFDSNLHHELYVEVLEDDVGIDPPIGFCAIPMSQITKAENKVFRGCYDLFTPSGKPKGTISLTIAVVNAGQAAPACNTAEVKGLSQIVTDHQHRIKTIKTNEKVNDVGLAAGIIGGIFAAKAAHDAMSKPAVPKEL</sequence>
<dbReference type="Pfam" id="PF00168">
    <property type="entry name" value="C2"/>
    <property type="match status" value="1"/>
</dbReference>
<accession>A0A9P8A7C1</accession>
<dbReference type="AlphaFoldDB" id="A0A9P8A7C1"/>
<organism evidence="2 3">
    <name type="scientific">Mortierella alpina</name>
    <name type="common">Oleaginous fungus</name>
    <name type="synonym">Mortierella renispora</name>
    <dbReference type="NCBI Taxonomy" id="64518"/>
    <lineage>
        <taxon>Eukaryota</taxon>
        <taxon>Fungi</taxon>
        <taxon>Fungi incertae sedis</taxon>
        <taxon>Mucoromycota</taxon>
        <taxon>Mortierellomycotina</taxon>
        <taxon>Mortierellomycetes</taxon>
        <taxon>Mortierellales</taxon>
        <taxon>Mortierellaceae</taxon>
        <taxon>Mortierella</taxon>
    </lineage>
</organism>
<dbReference type="InterPro" id="IPR035892">
    <property type="entry name" value="C2_domain_sf"/>
</dbReference>
<dbReference type="PANTHER" id="PTHR32246:SF173">
    <property type="entry name" value="C2 DOMAIN-CONTAINING PROTEIN"/>
    <property type="match status" value="1"/>
</dbReference>
<reference evidence="2" key="1">
    <citation type="submission" date="2021-07" db="EMBL/GenBank/DDBJ databases">
        <title>Draft genome of Mortierella alpina, strain LL118, isolated from an aspen leaf litter sample.</title>
        <authorList>
            <person name="Yang S."/>
            <person name="Vinatzer B.A."/>
        </authorList>
    </citation>
    <scope>NUCLEOTIDE SEQUENCE</scope>
    <source>
        <strain evidence="2">LL118</strain>
    </source>
</reference>
<dbReference type="SUPFAM" id="SSF49562">
    <property type="entry name" value="C2 domain (Calcium/lipid-binding domain, CaLB)"/>
    <property type="match status" value="1"/>
</dbReference>
<protein>
    <recommendedName>
        <fullName evidence="1">C2 domain-containing protein</fullName>
    </recommendedName>
</protein>
<evidence type="ECO:0000313" key="2">
    <source>
        <dbReference type="EMBL" id="KAG9323771.1"/>
    </source>
</evidence>
<dbReference type="Gene3D" id="2.60.40.150">
    <property type="entry name" value="C2 domain"/>
    <property type="match status" value="1"/>
</dbReference>
<dbReference type="EMBL" id="JAIFTL010000089">
    <property type="protein sequence ID" value="KAG9323771.1"/>
    <property type="molecule type" value="Genomic_DNA"/>
</dbReference>
<comment type="caution">
    <text evidence="2">The sequence shown here is derived from an EMBL/GenBank/DDBJ whole genome shotgun (WGS) entry which is preliminary data.</text>
</comment>
<dbReference type="InterPro" id="IPR000008">
    <property type="entry name" value="C2_dom"/>
</dbReference>
<proteinExistence type="predicted"/>
<evidence type="ECO:0000259" key="1">
    <source>
        <dbReference type="PROSITE" id="PS50004"/>
    </source>
</evidence>
<gene>
    <name evidence="2" type="ORF">KVV02_007766</name>
</gene>
<name>A0A9P8A7C1_MORAP</name>
<dbReference type="PROSITE" id="PS50004">
    <property type="entry name" value="C2"/>
    <property type="match status" value="1"/>
</dbReference>
<dbReference type="SMART" id="SM00239">
    <property type="entry name" value="C2"/>
    <property type="match status" value="1"/>
</dbReference>
<dbReference type="Proteomes" id="UP000717515">
    <property type="component" value="Unassembled WGS sequence"/>
</dbReference>
<evidence type="ECO:0000313" key="3">
    <source>
        <dbReference type="Proteomes" id="UP000717515"/>
    </source>
</evidence>